<dbReference type="GO" id="GO:0046872">
    <property type="term" value="F:metal ion binding"/>
    <property type="evidence" value="ECO:0007669"/>
    <property type="project" value="UniProtKB-KW"/>
</dbReference>
<reference evidence="4" key="1">
    <citation type="journal article" date="2014" name="Front. Microbiol.">
        <title>High frequency of phylogenetically diverse reductive dehalogenase-homologous genes in deep subseafloor sedimentary metagenomes.</title>
        <authorList>
            <person name="Kawai M."/>
            <person name="Futagami T."/>
            <person name="Toyoda A."/>
            <person name="Takaki Y."/>
            <person name="Nishi S."/>
            <person name="Hori S."/>
            <person name="Arai W."/>
            <person name="Tsubouchi T."/>
            <person name="Morono Y."/>
            <person name="Uchiyama I."/>
            <person name="Ito T."/>
            <person name="Fujiyama A."/>
            <person name="Inagaki F."/>
            <person name="Takami H."/>
        </authorList>
    </citation>
    <scope>NUCLEOTIDE SEQUENCE</scope>
    <source>
        <strain evidence="4">Expedition CK06-06</strain>
    </source>
</reference>
<accession>X1JIK9</accession>
<dbReference type="GO" id="GO:0016787">
    <property type="term" value="F:hydrolase activity"/>
    <property type="evidence" value="ECO:0007669"/>
    <property type="project" value="UniProtKB-KW"/>
</dbReference>
<dbReference type="EMBL" id="BARV01001253">
    <property type="protein sequence ID" value="GAH93902.1"/>
    <property type="molecule type" value="Genomic_DNA"/>
</dbReference>
<protein>
    <recommendedName>
        <fullName evidence="3">Peptidase M24 domain-containing protein</fullName>
    </recommendedName>
</protein>
<evidence type="ECO:0000256" key="2">
    <source>
        <dbReference type="ARBA" id="ARBA00022801"/>
    </source>
</evidence>
<feature type="non-terminal residue" evidence="4">
    <location>
        <position position="118"/>
    </location>
</feature>
<sequence length="118" mass="13047">MTRTFALSPTKKQLTLIGLVRRAQKAAIGHVRNGIKTCDVDKTARKIISHAGYAKFSPHGTGHGVGMEIHELPSLAPDSKDILRERMIITVEPGIYVPQVGGARWEDMMLVTKRECKL</sequence>
<comment type="caution">
    <text evidence="4">The sequence shown here is derived from an EMBL/GenBank/DDBJ whole genome shotgun (WGS) entry which is preliminary data.</text>
</comment>
<dbReference type="Pfam" id="PF00557">
    <property type="entry name" value="Peptidase_M24"/>
    <property type="match status" value="1"/>
</dbReference>
<dbReference type="InterPro" id="IPR036005">
    <property type="entry name" value="Creatinase/aminopeptidase-like"/>
</dbReference>
<evidence type="ECO:0000256" key="1">
    <source>
        <dbReference type="ARBA" id="ARBA00022723"/>
    </source>
</evidence>
<keyword evidence="2" id="KW-0378">Hydrolase</keyword>
<evidence type="ECO:0000259" key="3">
    <source>
        <dbReference type="Pfam" id="PF00557"/>
    </source>
</evidence>
<feature type="domain" description="Peptidase M24" evidence="3">
    <location>
        <begin position="1"/>
        <end position="113"/>
    </location>
</feature>
<evidence type="ECO:0000313" key="4">
    <source>
        <dbReference type="EMBL" id="GAH93902.1"/>
    </source>
</evidence>
<dbReference type="AlphaFoldDB" id="X1JIK9"/>
<dbReference type="SUPFAM" id="SSF55920">
    <property type="entry name" value="Creatinase/aminopeptidase"/>
    <property type="match status" value="1"/>
</dbReference>
<proteinExistence type="predicted"/>
<dbReference type="InterPro" id="IPR000994">
    <property type="entry name" value="Pept_M24"/>
</dbReference>
<dbReference type="InterPro" id="IPR050659">
    <property type="entry name" value="Peptidase_M24B"/>
</dbReference>
<organism evidence="4">
    <name type="scientific">marine sediment metagenome</name>
    <dbReference type="NCBI Taxonomy" id="412755"/>
    <lineage>
        <taxon>unclassified sequences</taxon>
        <taxon>metagenomes</taxon>
        <taxon>ecological metagenomes</taxon>
    </lineage>
</organism>
<dbReference type="PANTHER" id="PTHR46112:SF2">
    <property type="entry name" value="XAA-PRO AMINOPEPTIDASE P-RELATED"/>
    <property type="match status" value="1"/>
</dbReference>
<dbReference type="InterPro" id="IPR001131">
    <property type="entry name" value="Peptidase_M24B_aminopep-P_CS"/>
</dbReference>
<gene>
    <name evidence="4" type="ORF">S06H3_03747</name>
</gene>
<dbReference type="PANTHER" id="PTHR46112">
    <property type="entry name" value="AMINOPEPTIDASE"/>
    <property type="match status" value="1"/>
</dbReference>
<dbReference type="PROSITE" id="PS00491">
    <property type="entry name" value="PROLINE_PEPTIDASE"/>
    <property type="match status" value="1"/>
</dbReference>
<keyword evidence="1" id="KW-0479">Metal-binding</keyword>
<name>X1JIK9_9ZZZZ</name>
<dbReference type="Gene3D" id="3.90.230.10">
    <property type="entry name" value="Creatinase/methionine aminopeptidase superfamily"/>
    <property type="match status" value="1"/>
</dbReference>